<evidence type="ECO:0000256" key="1">
    <source>
        <dbReference type="PROSITE-ProRule" id="PRU00409"/>
    </source>
</evidence>
<dbReference type="Gene3D" id="3.30.1490.20">
    <property type="entry name" value="ATP-grasp fold, A domain"/>
    <property type="match status" value="1"/>
</dbReference>
<dbReference type="InterPro" id="IPR011761">
    <property type="entry name" value="ATP-grasp"/>
</dbReference>
<name>M0DLN7_9EURY</name>
<protein>
    <submittedName>
        <fullName evidence="3">RimK domain protein ATP-grasp</fullName>
    </submittedName>
</protein>
<dbReference type="OrthoDB" id="312280at2157"/>
<proteinExistence type="predicted"/>
<dbReference type="InterPro" id="IPR013651">
    <property type="entry name" value="ATP-grasp_RimK-type"/>
</dbReference>
<evidence type="ECO:0000259" key="2">
    <source>
        <dbReference type="PROSITE" id="PS50975"/>
    </source>
</evidence>
<keyword evidence="1" id="KW-0067">ATP-binding</keyword>
<dbReference type="Pfam" id="PF08443">
    <property type="entry name" value="RimK"/>
    <property type="match status" value="1"/>
</dbReference>
<sequence length="302" mass="32588">MIRLAMTTDAETFERVREPLAARGIEVGHVRAKERSLRVSGEGDESADVGSADVAGEFDGFDVGLVYPTRLMEGAVVDERLGAPWVNGRDAVVTSRNKAGVLATLDAAGLPTPRTTLVSNPVSESVVVDAVEAFSYPVVVKPNSATRGVGVATASDPDSLLGVVDYLNLIHDYRATGDKSFLIQEFLPDARDYRAMVVDGECAGAVRRELDDDALAAGRWKHNVHRGATARGVDLDPEARDLAERAAEALGIDYLGVDLLATEDRLVVNETNARPTVDAATKYEDDFYDRFAALIRRTAERE</sequence>
<dbReference type="Gene3D" id="3.30.470.20">
    <property type="entry name" value="ATP-grasp fold, B domain"/>
    <property type="match status" value="1"/>
</dbReference>
<dbReference type="EMBL" id="AOJD01000066">
    <property type="protein sequence ID" value="ELZ35044.1"/>
    <property type="molecule type" value="Genomic_DNA"/>
</dbReference>
<comment type="caution">
    <text evidence="3">The sequence shown here is derived from an EMBL/GenBank/DDBJ whole genome shotgun (WGS) entry which is preliminary data.</text>
</comment>
<dbReference type="GO" id="GO:0005524">
    <property type="term" value="F:ATP binding"/>
    <property type="evidence" value="ECO:0007669"/>
    <property type="project" value="UniProtKB-UniRule"/>
</dbReference>
<keyword evidence="4" id="KW-1185">Reference proteome</keyword>
<keyword evidence="1" id="KW-0547">Nucleotide-binding</keyword>
<dbReference type="InterPro" id="IPR013815">
    <property type="entry name" value="ATP_grasp_subdomain_1"/>
</dbReference>
<accession>M0DLN7</accession>
<dbReference type="Proteomes" id="UP000011523">
    <property type="component" value="Unassembled WGS sequence"/>
</dbReference>
<reference evidence="3 4" key="1">
    <citation type="journal article" date="2014" name="PLoS Genet.">
        <title>Phylogenetically driven sequencing of extremely halophilic archaea reveals strategies for static and dynamic osmo-response.</title>
        <authorList>
            <person name="Becker E.A."/>
            <person name="Seitzer P.M."/>
            <person name="Tritt A."/>
            <person name="Larsen D."/>
            <person name="Krusor M."/>
            <person name="Yao A.I."/>
            <person name="Wu D."/>
            <person name="Madern D."/>
            <person name="Eisen J.A."/>
            <person name="Darling A.E."/>
            <person name="Facciotti M.T."/>
        </authorList>
    </citation>
    <scope>NUCLEOTIDE SEQUENCE [LARGE SCALE GENOMIC DNA]</scope>
    <source>
        <strain evidence="3 4">DSM 14210</strain>
    </source>
</reference>
<dbReference type="GO" id="GO:0046872">
    <property type="term" value="F:metal ion binding"/>
    <property type="evidence" value="ECO:0007669"/>
    <property type="project" value="InterPro"/>
</dbReference>
<dbReference type="PATRIC" id="fig|1227485.3.peg.2515"/>
<dbReference type="PANTHER" id="PTHR21621">
    <property type="entry name" value="RIBOSOMAL PROTEIN S6 MODIFICATION PROTEIN"/>
    <property type="match status" value="1"/>
</dbReference>
<dbReference type="GO" id="GO:0016879">
    <property type="term" value="F:ligase activity, forming carbon-nitrogen bonds"/>
    <property type="evidence" value="ECO:0007669"/>
    <property type="project" value="TreeGrafter"/>
</dbReference>
<dbReference type="AlphaFoldDB" id="M0DLN7"/>
<dbReference type="PANTHER" id="PTHR21621:SF0">
    <property type="entry name" value="BETA-CITRYLGLUTAMATE SYNTHASE B-RELATED"/>
    <property type="match status" value="1"/>
</dbReference>
<dbReference type="GO" id="GO:0005737">
    <property type="term" value="C:cytoplasm"/>
    <property type="evidence" value="ECO:0007669"/>
    <property type="project" value="TreeGrafter"/>
</dbReference>
<dbReference type="RefSeq" id="WP_006630208.1">
    <property type="nucleotide sequence ID" value="NZ_AOJD01000066.1"/>
</dbReference>
<evidence type="ECO:0000313" key="3">
    <source>
        <dbReference type="EMBL" id="ELZ35044.1"/>
    </source>
</evidence>
<feature type="domain" description="ATP-grasp" evidence="2">
    <location>
        <begin position="102"/>
        <end position="300"/>
    </location>
</feature>
<gene>
    <name evidence="3" type="ORF">C472_12807</name>
</gene>
<dbReference type="PROSITE" id="PS50975">
    <property type="entry name" value="ATP_GRASP"/>
    <property type="match status" value="1"/>
</dbReference>
<evidence type="ECO:0000313" key="4">
    <source>
        <dbReference type="Proteomes" id="UP000011523"/>
    </source>
</evidence>
<organism evidence="3 4">
    <name type="scientific">Halorubrum tebenquichense DSM 14210</name>
    <dbReference type="NCBI Taxonomy" id="1227485"/>
    <lineage>
        <taxon>Archaea</taxon>
        <taxon>Methanobacteriati</taxon>
        <taxon>Methanobacteriota</taxon>
        <taxon>Stenosarchaea group</taxon>
        <taxon>Halobacteria</taxon>
        <taxon>Halobacteriales</taxon>
        <taxon>Haloferacaceae</taxon>
        <taxon>Halorubrum</taxon>
    </lineage>
</organism>
<dbReference type="SUPFAM" id="SSF56059">
    <property type="entry name" value="Glutathione synthetase ATP-binding domain-like"/>
    <property type="match status" value="1"/>
</dbReference>